<dbReference type="RefSeq" id="WP_102064972.1">
    <property type="nucleotide sequence ID" value="NZ_PKQE01000001.1"/>
</dbReference>
<dbReference type="Proteomes" id="UP000234456">
    <property type="component" value="Unassembled WGS sequence"/>
</dbReference>
<proteinExistence type="predicted"/>
<evidence type="ECO:0000313" key="1">
    <source>
        <dbReference type="EMBL" id="PLC44561.1"/>
    </source>
</evidence>
<protein>
    <submittedName>
        <fullName evidence="1">Uncharacterized protein</fullName>
    </submittedName>
</protein>
<evidence type="ECO:0000313" key="2">
    <source>
        <dbReference type="Proteomes" id="UP000234456"/>
    </source>
</evidence>
<reference evidence="1 2" key="1">
    <citation type="submission" date="2017-12" db="EMBL/GenBank/DDBJ databases">
        <title>Draft genome sequence of Ralstonia pickettii 52.</title>
        <authorList>
            <person name="Zheng B."/>
        </authorList>
    </citation>
    <scope>NUCLEOTIDE SEQUENCE [LARGE SCALE GENOMIC DNA]</scope>
    <source>
        <strain evidence="1 2">52</strain>
    </source>
</reference>
<sequence>MFRPNKTCVLTLASHKSDVFGRPVPGRKVRERCSVVFLNERQQQTSVRADSSATRGNAQEAAADAKLLFAPTTKASINDIIEIAGAVLKISGMHPRFSVRGDLDHYEVDAHIWSQDE</sequence>
<dbReference type="EMBL" id="PKQE01000001">
    <property type="protein sequence ID" value="PLC44561.1"/>
    <property type="molecule type" value="Genomic_DNA"/>
</dbReference>
<name>A0A2N4TXY9_RALPI</name>
<dbReference type="AlphaFoldDB" id="A0A2N4TXY9"/>
<gene>
    <name evidence="1" type="ORF">C0Q88_07730</name>
</gene>
<dbReference type="OrthoDB" id="6626340at2"/>
<comment type="caution">
    <text evidence="1">The sequence shown here is derived from an EMBL/GenBank/DDBJ whole genome shotgun (WGS) entry which is preliminary data.</text>
</comment>
<organism evidence="1 2">
    <name type="scientific">Ralstonia pickettii</name>
    <name type="common">Burkholderia pickettii</name>
    <dbReference type="NCBI Taxonomy" id="329"/>
    <lineage>
        <taxon>Bacteria</taxon>
        <taxon>Pseudomonadati</taxon>
        <taxon>Pseudomonadota</taxon>
        <taxon>Betaproteobacteria</taxon>
        <taxon>Burkholderiales</taxon>
        <taxon>Burkholderiaceae</taxon>
        <taxon>Ralstonia</taxon>
    </lineage>
</organism>
<accession>A0A2N4TXY9</accession>